<dbReference type="Pfam" id="PF00494">
    <property type="entry name" value="SQS_PSY"/>
    <property type="match status" value="1"/>
</dbReference>
<dbReference type="Gene3D" id="1.10.600.10">
    <property type="entry name" value="Farnesyl Diphosphate Synthase"/>
    <property type="match status" value="1"/>
</dbReference>
<comment type="caution">
    <text evidence="1">The sequence shown here is derived from an EMBL/GenBank/DDBJ whole genome shotgun (WGS) entry which is preliminary data.</text>
</comment>
<dbReference type="CDD" id="cd00683">
    <property type="entry name" value="Trans_IPPS_HH"/>
    <property type="match status" value="1"/>
</dbReference>
<dbReference type="InterPro" id="IPR002060">
    <property type="entry name" value="Squ/phyt_synthse"/>
</dbReference>
<name>A0ABW0NZ50_9HYPH</name>
<dbReference type="PANTHER" id="PTHR31480">
    <property type="entry name" value="BIFUNCTIONAL LYCOPENE CYCLASE/PHYTOENE SYNTHASE"/>
    <property type="match status" value="1"/>
</dbReference>
<evidence type="ECO:0000313" key="2">
    <source>
        <dbReference type="Proteomes" id="UP001596060"/>
    </source>
</evidence>
<dbReference type="RefSeq" id="WP_066718830.1">
    <property type="nucleotide sequence ID" value="NZ_JBHSLU010000022.1"/>
</dbReference>
<organism evidence="1 2">
    <name type="scientific">Bosea massiliensis</name>
    <dbReference type="NCBI Taxonomy" id="151419"/>
    <lineage>
        <taxon>Bacteria</taxon>
        <taxon>Pseudomonadati</taxon>
        <taxon>Pseudomonadota</taxon>
        <taxon>Alphaproteobacteria</taxon>
        <taxon>Hyphomicrobiales</taxon>
        <taxon>Boseaceae</taxon>
        <taxon>Bosea</taxon>
    </lineage>
</organism>
<dbReference type="Proteomes" id="UP001596060">
    <property type="component" value="Unassembled WGS sequence"/>
</dbReference>
<dbReference type="SFLD" id="SFLDS00005">
    <property type="entry name" value="Isoprenoid_Synthase_Type_I"/>
    <property type="match status" value="1"/>
</dbReference>
<reference evidence="2" key="1">
    <citation type="journal article" date="2019" name="Int. J. Syst. Evol. Microbiol.">
        <title>The Global Catalogue of Microorganisms (GCM) 10K type strain sequencing project: providing services to taxonomists for standard genome sequencing and annotation.</title>
        <authorList>
            <consortium name="The Broad Institute Genomics Platform"/>
            <consortium name="The Broad Institute Genome Sequencing Center for Infectious Disease"/>
            <person name="Wu L."/>
            <person name="Ma J."/>
        </authorList>
    </citation>
    <scope>NUCLEOTIDE SEQUENCE [LARGE SCALE GENOMIC DNA]</scope>
    <source>
        <strain evidence="2">CCUG 43117</strain>
    </source>
</reference>
<sequence length="356" mass="37954">MRPDWSDPRLAGPSAEDFAACDGMLRDGSKSFRAAALLLPRAIRRPATALYAFCRLADDAIDEGPGDAATVARLERRVERAYAARPIDHPVDRAFAETVRRFGVPRSVVMALIEGLSWDAQGKRYETLDELCGYAARVAGSVGVMMAVLMERRSADVLARAADLGVAMQLSNVARDVGTDAAMGRIYLPLAWLREAGIDPEAFLARPQFTPALASVVVRLLAEAERLYARADAGIAALPAGCRPGIRAARAIYAEIGHEVARRGHDSVSQRAVVPARRKLVLLAGALVTGSGADNLAAPALPGTAYLVASAAMSQAARPALRGAPPAWWNLVGRATAVIEMFERLGRVERSVVRGP</sequence>
<evidence type="ECO:0000313" key="1">
    <source>
        <dbReference type="EMBL" id="MFC5505745.1"/>
    </source>
</evidence>
<dbReference type="InterPro" id="IPR008949">
    <property type="entry name" value="Isoprenoid_synthase_dom_sf"/>
</dbReference>
<dbReference type="InterPro" id="IPR044843">
    <property type="entry name" value="Trans_IPPS_bact-type"/>
</dbReference>
<dbReference type="EMBL" id="JBHSLU010000022">
    <property type="protein sequence ID" value="MFC5505745.1"/>
    <property type="molecule type" value="Genomic_DNA"/>
</dbReference>
<dbReference type="SFLD" id="SFLDG01018">
    <property type="entry name" value="Squalene/Phytoene_Synthase_Lik"/>
    <property type="match status" value="1"/>
</dbReference>
<keyword evidence="2" id="KW-1185">Reference proteome</keyword>
<proteinExistence type="predicted"/>
<dbReference type="InterPro" id="IPR033904">
    <property type="entry name" value="Trans_IPPS_HH"/>
</dbReference>
<dbReference type="SFLD" id="SFLDG01212">
    <property type="entry name" value="Phytoene_synthase_like"/>
    <property type="match status" value="1"/>
</dbReference>
<accession>A0ABW0NZ50</accession>
<protein>
    <submittedName>
        <fullName evidence="1">Phytoene/squalene synthase family protein</fullName>
    </submittedName>
</protein>
<gene>
    <name evidence="1" type="ORF">ACFPN9_10785</name>
</gene>
<dbReference type="SUPFAM" id="SSF48576">
    <property type="entry name" value="Terpenoid synthases"/>
    <property type="match status" value="1"/>
</dbReference>